<evidence type="ECO:0000313" key="2">
    <source>
        <dbReference type="EMBL" id="OUJ74025.1"/>
    </source>
</evidence>
<dbReference type="AlphaFoldDB" id="A0A243WEA3"/>
<evidence type="ECO:0000313" key="3">
    <source>
        <dbReference type="Proteomes" id="UP000194873"/>
    </source>
</evidence>
<dbReference type="EMBL" id="MTSE01000004">
    <property type="protein sequence ID" value="OUJ74025.1"/>
    <property type="molecule type" value="Genomic_DNA"/>
</dbReference>
<evidence type="ECO:0000256" key="1">
    <source>
        <dbReference type="SAM" id="MobiDB-lite"/>
    </source>
</evidence>
<keyword evidence="3" id="KW-1185">Reference proteome</keyword>
<name>A0A243WEA3_9BACT</name>
<sequence>MVGCGGASRSKAKKLGQMLSYGPTGKRKVPALVILRHSERSRVTTLELEPNTKARVRTKKRYA</sequence>
<proteinExistence type="predicted"/>
<dbReference type="Proteomes" id="UP000194873">
    <property type="component" value="Unassembled WGS sequence"/>
</dbReference>
<gene>
    <name evidence="2" type="ORF">BXP70_09735</name>
</gene>
<protein>
    <submittedName>
        <fullName evidence="2">Uncharacterized protein</fullName>
    </submittedName>
</protein>
<accession>A0A243WEA3</accession>
<comment type="caution">
    <text evidence="2">The sequence shown here is derived from an EMBL/GenBank/DDBJ whole genome shotgun (WGS) entry which is preliminary data.</text>
</comment>
<organism evidence="2 3">
    <name type="scientific">Hymenobacter crusticola</name>
    <dbReference type="NCBI Taxonomy" id="1770526"/>
    <lineage>
        <taxon>Bacteria</taxon>
        <taxon>Pseudomonadati</taxon>
        <taxon>Bacteroidota</taxon>
        <taxon>Cytophagia</taxon>
        <taxon>Cytophagales</taxon>
        <taxon>Hymenobacteraceae</taxon>
        <taxon>Hymenobacter</taxon>
    </lineage>
</organism>
<reference evidence="2 3" key="1">
    <citation type="submission" date="2017-01" db="EMBL/GenBank/DDBJ databases">
        <title>A new Hymenobacter.</title>
        <authorList>
            <person name="Liang Y."/>
            <person name="Feng F."/>
        </authorList>
    </citation>
    <scope>NUCLEOTIDE SEQUENCE [LARGE SCALE GENOMIC DNA]</scope>
    <source>
        <strain evidence="2">MIMBbqt21</strain>
    </source>
</reference>
<feature type="region of interest" description="Disordered" evidence="1">
    <location>
        <begin position="1"/>
        <end position="21"/>
    </location>
</feature>